<name>A0AA39MG82_ARMTA</name>
<evidence type="ECO:0000313" key="2">
    <source>
        <dbReference type="EMBL" id="KAK0432350.1"/>
    </source>
</evidence>
<accession>A0AA39MG82</accession>
<reference evidence="2" key="1">
    <citation type="submission" date="2023-06" db="EMBL/GenBank/DDBJ databases">
        <authorList>
            <consortium name="Lawrence Berkeley National Laboratory"/>
            <person name="Ahrendt S."/>
            <person name="Sahu N."/>
            <person name="Indic B."/>
            <person name="Wong-Bajracharya J."/>
            <person name="Merenyi Z."/>
            <person name="Ke H.-M."/>
            <person name="Monk M."/>
            <person name="Kocsube S."/>
            <person name="Drula E."/>
            <person name="Lipzen A."/>
            <person name="Balint B."/>
            <person name="Henrissat B."/>
            <person name="Andreopoulos B."/>
            <person name="Martin F.M."/>
            <person name="Harder C.B."/>
            <person name="Rigling D."/>
            <person name="Ford K.L."/>
            <person name="Foster G.D."/>
            <person name="Pangilinan J."/>
            <person name="Papanicolaou A."/>
            <person name="Barry K."/>
            <person name="LaButti K."/>
            <person name="Viragh M."/>
            <person name="Koriabine M."/>
            <person name="Yan M."/>
            <person name="Riley R."/>
            <person name="Champramary S."/>
            <person name="Plett K.L."/>
            <person name="Tsai I.J."/>
            <person name="Slot J."/>
            <person name="Sipos G."/>
            <person name="Plett J."/>
            <person name="Nagy L.G."/>
            <person name="Grigoriev I.V."/>
        </authorList>
    </citation>
    <scope>NUCLEOTIDE SEQUENCE</scope>
    <source>
        <strain evidence="2">CCBAS 213</strain>
    </source>
</reference>
<dbReference type="GeneID" id="85354244"/>
<feature type="compositionally biased region" description="Basic and acidic residues" evidence="1">
    <location>
        <begin position="215"/>
        <end position="224"/>
    </location>
</feature>
<feature type="region of interest" description="Disordered" evidence="1">
    <location>
        <begin position="290"/>
        <end position="323"/>
    </location>
</feature>
<evidence type="ECO:0000256" key="1">
    <source>
        <dbReference type="SAM" id="MobiDB-lite"/>
    </source>
</evidence>
<evidence type="ECO:0000313" key="3">
    <source>
        <dbReference type="Proteomes" id="UP001175211"/>
    </source>
</evidence>
<organism evidence="2 3">
    <name type="scientific">Armillaria tabescens</name>
    <name type="common">Ringless honey mushroom</name>
    <name type="synonym">Agaricus tabescens</name>
    <dbReference type="NCBI Taxonomy" id="1929756"/>
    <lineage>
        <taxon>Eukaryota</taxon>
        <taxon>Fungi</taxon>
        <taxon>Dikarya</taxon>
        <taxon>Basidiomycota</taxon>
        <taxon>Agaricomycotina</taxon>
        <taxon>Agaricomycetes</taxon>
        <taxon>Agaricomycetidae</taxon>
        <taxon>Agaricales</taxon>
        <taxon>Marasmiineae</taxon>
        <taxon>Physalacriaceae</taxon>
        <taxon>Desarmillaria</taxon>
    </lineage>
</organism>
<dbReference type="Proteomes" id="UP001175211">
    <property type="component" value="Unassembled WGS sequence"/>
</dbReference>
<dbReference type="AlphaFoldDB" id="A0AA39MG82"/>
<sequence length="323" mass="34310">MGDEPAAAHIGGQELGGRRAMMLIAVEYRGRVMGGNGCHGLIPRHRKWWCRLGDGRTVSGGVVNGVGSGEIVSDDGALLVGAPTMCVGGIWCTGEGSMYWREVVMKIALMLWRMTDIAATGSILPETLHGIARVIDVGSVENVWWIRIIQSIEQGSCWSARIEEGSGDNVHLHVLCRPDPFKLPVAPRAQDSVDISPIPGHPPRKPSNEAAHPASDAEHPKDQEADMAIGNGSSPSGTTTTVTTIYAGKREHAWADVREGVAKIGIPMTNDHPNCDIFFGCGLTVNTHDGRPQNDSPIATDTPAAADLIQNQHGGLPPAPSPL</sequence>
<dbReference type="RefSeq" id="XP_060321367.1">
    <property type="nucleotide sequence ID" value="XM_060470696.1"/>
</dbReference>
<comment type="caution">
    <text evidence="2">The sequence shown here is derived from an EMBL/GenBank/DDBJ whole genome shotgun (WGS) entry which is preliminary data.</text>
</comment>
<keyword evidence="3" id="KW-1185">Reference proteome</keyword>
<gene>
    <name evidence="2" type="ORF">EV420DRAFT_1489995</name>
</gene>
<dbReference type="EMBL" id="JAUEPS010000311">
    <property type="protein sequence ID" value="KAK0432350.1"/>
    <property type="molecule type" value="Genomic_DNA"/>
</dbReference>
<protein>
    <submittedName>
        <fullName evidence="2">Uncharacterized protein</fullName>
    </submittedName>
</protein>
<feature type="region of interest" description="Disordered" evidence="1">
    <location>
        <begin position="191"/>
        <end position="239"/>
    </location>
</feature>
<proteinExistence type="predicted"/>